<keyword evidence="9 11" id="KW-0486">Methionine biosynthesis</keyword>
<comment type="pathway">
    <text evidence="1 11">One-carbon metabolism; tetrahydrofolate interconversion.</text>
</comment>
<comment type="similarity">
    <text evidence="11">Belongs to the tetrahydrofolate dehydrogenase/cyclohydrolase family.</text>
</comment>
<dbReference type="GO" id="GO:0035999">
    <property type="term" value="P:tetrahydrofolate interconversion"/>
    <property type="evidence" value="ECO:0007669"/>
    <property type="project" value="UniProtKB-UniRule"/>
</dbReference>
<comment type="subunit">
    <text evidence="2 11">Homodimer.</text>
</comment>
<dbReference type="GO" id="GO:0006164">
    <property type="term" value="P:purine nucleotide biosynthetic process"/>
    <property type="evidence" value="ECO:0007669"/>
    <property type="project" value="UniProtKB-KW"/>
</dbReference>
<feature type="binding site" evidence="11">
    <location>
        <position position="230"/>
    </location>
    <ligand>
        <name>NADP(+)</name>
        <dbReference type="ChEBI" id="CHEBI:58349"/>
    </ligand>
</feature>
<evidence type="ECO:0000256" key="11">
    <source>
        <dbReference type="HAMAP-Rule" id="MF_01576"/>
    </source>
</evidence>
<dbReference type="EC" id="1.5.1.5" evidence="11"/>
<evidence type="ECO:0000259" key="13">
    <source>
        <dbReference type="Pfam" id="PF02882"/>
    </source>
</evidence>
<dbReference type="GO" id="GO:0009086">
    <property type="term" value="P:methionine biosynthetic process"/>
    <property type="evidence" value="ECO:0007669"/>
    <property type="project" value="UniProtKB-KW"/>
</dbReference>
<dbReference type="InterPro" id="IPR020867">
    <property type="entry name" value="THF_DH/CycHdrlase_CS"/>
</dbReference>
<dbReference type="GO" id="GO:0004488">
    <property type="term" value="F:methylenetetrahydrofolate dehydrogenase (NADP+) activity"/>
    <property type="evidence" value="ECO:0007669"/>
    <property type="project" value="UniProtKB-UniRule"/>
</dbReference>
<dbReference type="PANTHER" id="PTHR48099">
    <property type="entry name" value="C-1-TETRAHYDROFOLATE SYNTHASE, CYTOPLASMIC-RELATED"/>
    <property type="match status" value="1"/>
</dbReference>
<keyword evidence="5 11" id="KW-0378">Hydrolase</keyword>
<dbReference type="InterPro" id="IPR020630">
    <property type="entry name" value="THF_DH/CycHdrlase_cat_dom"/>
</dbReference>
<evidence type="ECO:0000313" key="14">
    <source>
        <dbReference type="EMBL" id="PIT89603.1"/>
    </source>
</evidence>
<dbReference type="InterPro" id="IPR020631">
    <property type="entry name" value="THF_DH/CycHdrlase_NAD-bd_dom"/>
</dbReference>
<dbReference type="InterPro" id="IPR000672">
    <property type="entry name" value="THF_DH/CycHdrlase"/>
</dbReference>
<keyword evidence="11" id="KW-0028">Amino-acid biosynthesis</keyword>
<evidence type="ECO:0000256" key="7">
    <source>
        <dbReference type="ARBA" id="ARBA00023002"/>
    </source>
</evidence>
<dbReference type="SUPFAM" id="SSF53223">
    <property type="entry name" value="Aminoacid dehydrogenase-like, N-terminal domain"/>
    <property type="match status" value="1"/>
</dbReference>
<feature type="domain" description="Tetrahydrofolate dehydrogenase/cyclohydrolase NAD(P)-binding" evidence="13">
    <location>
        <begin position="135"/>
        <end position="275"/>
    </location>
</feature>
<keyword evidence="10 11" id="KW-0511">Multifunctional enzyme</keyword>
<dbReference type="FunFam" id="3.40.50.10860:FF:000005">
    <property type="entry name" value="C-1-tetrahydrofolate synthase, cytoplasmic, putative"/>
    <property type="match status" value="1"/>
</dbReference>
<dbReference type="Proteomes" id="UP000231464">
    <property type="component" value="Unassembled WGS sequence"/>
</dbReference>
<dbReference type="Pfam" id="PF00763">
    <property type="entry name" value="THF_DHG_CYH"/>
    <property type="match status" value="1"/>
</dbReference>
<name>A0A2M6W9X8_9BACT</name>
<dbReference type="GO" id="GO:0000105">
    <property type="term" value="P:L-histidine biosynthetic process"/>
    <property type="evidence" value="ECO:0007669"/>
    <property type="project" value="UniProtKB-KW"/>
</dbReference>
<dbReference type="GO" id="GO:0005829">
    <property type="term" value="C:cytosol"/>
    <property type="evidence" value="ECO:0007669"/>
    <property type="project" value="TreeGrafter"/>
</dbReference>
<comment type="caution">
    <text evidence="11">Lacks conserved residue(s) required for the propagation of feature annotation.</text>
</comment>
<evidence type="ECO:0000256" key="2">
    <source>
        <dbReference type="ARBA" id="ARBA00011738"/>
    </source>
</evidence>
<comment type="caution">
    <text evidence="14">The sequence shown here is derived from an EMBL/GenBank/DDBJ whole genome shotgun (WGS) entry which is preliminary data.</text>
</comment>
<dbReference type="EMBL" id="PFBP01000049">
    <property type="protein sequence ID" value="PIT89603.1"/>
    <property type="molecule type" value="Genomic_DNA"/>
</dbReference>
<keyword evidence="6 11" id="KW-0521">NADP</keyword>
<proteinExistence type="inferred from homology"/>
<evidence type="ECO:0000313" key="15">
    <source>
        <dbReference type="Proteomes" id="UP000231464"/>
    </source>
</evidence>
<dbReference type="Gene3D" id="3.40.50.10860">
    <property type="entry name" value="Leucine Dehydrogenase, chain A, domain 1"/>
    <property type="match status" value="1"/>
</dbReference>
<feature type="domain" description="Tetrahydrofolate dehydrogenase/cyclohydrolase catalytic" evidence="12">
    <location>
        <begin position="6"/>
        <end position="117"/>
    </location>
</feature>
<dbReference type="HAMAP" id="MF_01576">
    <property type="entry name" value="THF_DHG_CYH"/>
    <property type="match status" value="1"/>
</dbReference>
<organism evidence="14 15">
    <name type="scientific">Candidatus Kuenenbacteria bacterium CG10_big_fil_rev_8_21_14_0_10_36_11</name>
    <dbReference type="NCBI Taxonomy" id="1974618"/>
    <lineage>
        <taxon>Bacteria</taxon>
        <taxon>Candidatus Kueneniibacteriota</taxon>
    </lineage>
</organism>
<dbReference type="PANTHER" id="PTHR48099:SF5">
    <property type="entry name" value="C-1-TETRAHYDROFOLATE SYNTHASE, CYTOPLASMIC"/>
    <property type="match status" value="1"/>
</dbReference>
<accession>A0A2M6W9X8</accession>
<keyword evidence="7 11" id="KW-0560">Oxidoreductase</keyword>
<dbReference type="GO" id="GO:0004477">
    <property type="term" value="F:methenyltetrahydrofolate cyclohydrolase activity"/>
    <property type="evidence" value="ECO:0007669"/>
    <property type="project" value="UniProtKB-UniRule"/>
</dbReference>
<dbReference type="Gene3D" id="3.40.50.720">
    <property type="entry name" value="NAD(P)-binding Rossmann-like Domain"/>
    <property type="match status" value="1"/>
</dbReference>
<sequence>MSKIILNGKFEAEKIIKALKHKNIKAKNKISLAVVLIGNNSASKLYVSLKEKKAAEIGVGFKKFLLPATVSEKKVLNLIDKLNKDKKITGILVQLPLPKKFNTEKIISAIDVKKDVDGFKTREHENTRTREQIIPPTIQAILHLIKMTKINLAGKKAIILANSFEFAEPLTKELEKNKILVKIFVGAIHELPLQTAMLNVFDIIIIALGKKHFLKPEMIKKNAVIIDVGINRIGKKIFGDVHPDCFKKLKYISPVPGGVGPLTVAYLFKNLLQLNCRGNSRHFGGQA</sequence>
<evidence type="ECO:0000256" key="1">
    <source>
        <dbReference type="ARBA" id="ARBA00004777"/>
    </source>
</evidence>
<reference evidence="15" key="1">
    <citation type="submission" date="2017-09" db="EMBL/GenBank/DDBJ databases">
        <title>Depth-based differentiation of microbial function through sediment-hosted aquifers and enrichment of novel symbionts in the deep terrestrial subsurface.</title>
        <authorList>
            <person name="Probst A.J."/>
            <person name="Ladd B."/>
            <person name="Jarett J.K."/>
            <person name="Geller-Mcgrath D.E."/>
            <person name="Sieber C.M.K."/>
            <person name="Emerson J.B."/>
            <person name="Anantharaman K."/>
            <person name="Thomas B.C."/>
            <person name="Malmstrom R."/>
            <person name="Stieglmeier M."/>
            <person name="Klingl A."/>
            <person name="Woyke T."/>
            <person name="Ryan C.M."/>
            <person name="Banfield J.F."/>
        </authorList>
    </citation>
    <scope>NUCLEOTIDE SEQUENCE [LARGE SCALE GENOMIC DNA]</scope>
</reference>
<comment type="function">
    <text evidence="11">Catalyzes the oxidation of 5,10-methylenetetrahydrofolate to 5,10-methenyltetrahydrofolate and then the hydrolysis of 5,10-methenyltetrahydrofolate to 10-formyltetrahydrofolate.</text>
</comment>
<dbReference type="PROSITE" id="PS00766">
    <property type="entry name" value="THF_DHG_CYH_1"/>
    <property type="match status" value="1"/>
</dbReference>
<dbReference type="UniPathway" id="UPA00193"/>
<gene>
    <name evidence="11" type="primary">folD</name>
    <name evidence="14" type="ORF">COU23_03070</name>
</gene>
<protein>
    <recommendedName>
        <fullName evidence="11">Bifunctional protein FolD</fullName>
    </recommendedName>
    <domain>
        <recommendedName>
            <fullName evidence="11">Methylenetetrahydrofolate dehydrogenase</fullName>
            <ecNumber evidence="11">1.5.1.5</ecNumber>
        </recommendedName>
    </domain>
    <domain>
        <recommendedName>
            <fullName evidence="11">Methenyltetrahydrofolate cyclohydrolase</fullName>
            <ecNumber evidence="11">3.5.4.9</ecNumber>
        </recommendedName>
    </domain>
</protein>
<keyword evidence="4 11" id="KW-0658">Purine biosynthesis</keyword>
<keyword evidence="8 11" id="KW-0368">Histidine biosynthesis</keyword>
<evidence type="ECO:0000256" key="6">
    <source>
        <dbReference type="ARBA" id="ARBA00022857"/>
    </source>
</evidence>
<evidence type="ECO:0000256" key="10">
    <source>
        <dbReference type="ARBA" id="ARBA00023268"/>
    </source>
</evidence>
<comment type="catalytic activity">
    <reaction evidence="11">
        <text>(6R)-5,10-methenyltetrahydrofolate + H2O = (6R)-10-formyltetrahydrofolate + H(+)</text>
        <dbReference type="Rhea" id="RHEA:23700"/>
        <dbReference type="ChEBI" id="CHEBI:15377"/>
        <dbReference type="ChEBI" id="CHEBI:15378"/>
        <dbReference type="ChEBI" id="CHEBI:57455"/>
        <dbReference type="ChEBI" id="CHEBI:195366"/>
        <dbReference type="EC" id="3.5.4.9"/>
    </reaction>
</comment>
<evidence type="ECO:0000256" key="5">
    <source>
        <dbReference type="ARBA" id="ARBA00022801"/>
    </source>
</evidence>
<keyword evidence="3 11" id="KW-0554">One-carbon metabolism</keyword>
<dbReference type="PRINTS" id="PR00085">
    <property type="entry name" value="THFDHDRGNASE"/>
</dbReference>
<dbReference type="InterPro" id="IPR036291">
    <property type="entry name" value="NAD(P)-bd_dom_sf"/>
</dbReference>
<comment type="catalytic activity">
    <reaction evidence="11">
        <text>(6R)-5,10-methylene-5,6,7,8-tetrahydrofolate + NADP(+) = (6R)-5,10-methenyltetrahydrofolate + NADPH</text>
        <dbReference type="Rhea" id="RHEA:22812"/>
        <dbReference type="ChEBI" id="CHEBI:15636"/>
        <dbReference type="ChEBI" id="CHEBI:57455"/>
        <dbReference type="ChEBI" id="CHEBI:57783"/>
        <dbReference type="ChEBI" id="CHEBI:58349"/>
        <dbReference type="EC" id="1.5.1.5"/>
    </reaction>
</comment>
<evidence type="ECO:0000256" key="4">
    <source>
        <dbReference type="ARBA" id="ARBA00022755"/>
    </source>
</evidence>
<dbReference type="EC" id="3.5.4.9" evidence="11"/>
<evidence type="ECO:0000256" key="3">
    <source>
        <dbReference type="ARBA" id="ARBA00022563"/>
    </source>
</evidence>
<evidence type="ECO:0000256" key="9">
    <source>
        <dbReference type="ARBA" id="ARBA00023167"/>
    </source>
</evidence>
<dbReference type="InterPro" id="IPR046346">
    <property type="entry name" value="Aminoacid_DH-like_N_sf"/>
</dbReference>
<dbReference type="SUPFAM" id="SSF51735">
    <property type="entry name" value="NAD(P)-binding Rossmann-fold domains"/>
    <property type="match status" value="1"/>
</dbReference>
<evidence type="ECO:0000256" key="8">
    <source>
        <dbReference type="ARBA" id="ARBA00023102"/>
    </source>
</evidence>
<dbReference type="AlphaFoldDB" id="A0A2M6W9X8"/>
<evidence type="ECO:0000259" key="12">
    <source>
        <dbReference type="Pfam" id="PF00763"/>
    </source>
</evidence>
<dbReference type="Pfam" id="PF02882">
    <property type="entry name" value="THF_DHG_CYH_C"/>
    <property type="match status" value="1"/>
</dbReference>